<evidence type="ECO:0000313" key="4">
    <source>
        <dbReference type="Proteomes" id="UP000271227"/>
    </source>
</evidence>
<name>A0A3M0C895_9PROT</name>
<protein>
    <recommendedName>
        <fullName evidence="1">Heat shock protein HspQ</fullName>
    </recommendedName>
</protein>
<dbReference type="SMART" id="SM00992">
    <property type="entry name" value="YccV-like"/>
    <property type="match status" value="1"/>
</dbReference>
<evidence type="ECO:0000313" key="3">
    <source>
        <dbReference type="EMBL" id="RMB04927.1"/>
    </source>
</evidence>
<dbReference type="Gene3D" id="2.30.30.390">
    <property type="entry name" value="Hemimethylated DNA-binding domain"/>
    <property type="match status" value="1"/>
</dbReference>
<reference evidence="3 4" key="1">
    <citation type="submission" date="2018-10" db="EMBL/GenBank/DDBJ databases">
        <title>Genomic Encyclopedia of Archaeal and Bacterial Type Strains, Phase II (KMG-II): from individual species to whole genera.</title>
        <authorList>
            <person name="Goeker M."/>
        </authorList>
    </citation>
    <scope>NUCLEOTIDE SEQUENCE [LARGE SCALE GENOMIC DNA]</scope>
    <source>
        <strain evidence="3 4">DSM 25217</strain>
    </source>
</reference>
<accession>A0A3M0C895</accession>
<dbReference type="EMBL" id="REFR01000012">
    <property type="protein sequence ID" value="RMB04927.1"/>
    <property type="molecule type" value="Genomic_DNA"/>
</dbReference>
<dbReference type="InterPro" id="IPR053189">
    <property type="entry name" value="Clp_protease_adapter_ClpF"/>
</dbReference>
<dbReference type="FunCoup" id="A0A3M0C895">
    <property type="interactions" value="4"/>
</dbReference>
<dbReference type="GO" id="GO:0003677">
    <property type="term" value="F:DNA binding"/>
    <property type="evidence" value="ECO:0007669"/>
    <property type="project" value="UniProtKB-UniRule"/>
</dbReference>
<keyword evidence="4" id="KW-1185">Reference proteome</keyword>
<dbReference type="PANTHER" id="PTHR48439:SF1">
    <property type="entry name" value="HEMIMETHYLATED DNA-BINDING DOMAIN-CONTAINING PROTEIN"/>
    <property type="match status" value="1"/>
</dbReference>
<dbReference type="PANTHER" id="PTHR48439">
    <property type="entry name" value="HEMIMETHYLATED DNA-BINDING DOMAIN-CONTAINING PROTEIN"/>
    <property type="match status" value="1"/>
</dbReference>
<sequence>MAKLKTASFAPGQLVRHARFGYRGLIFDVDACYSQSAEWYESMAKSEPAKNRPWYHVLVDGEVHTTYVAEENLQLCTEETPFEHPLFGHLFHGGTCDNGIFEARYSIN</sequence>
<proteinExistence type="predicted"/>
<organism evidence="3 4">
    <name type="scientific">Eilatimonas milleporae</name>
    <dbReference type="NCBI Taxonomy" id="911205"/>
    <lineage>
        <taxon>Bacteria</taxon>
        <taxon>Pseudomonadati</taxon>
        <taxon>Pseudomonadota</taxon>
        <taxon>Alphaproteobacteria</taxon>
        <taxon>Kordiimonadales</taxon>
        <taxon>Kordiimonadaceae</taxon>
        <taxon>Eilatimonas</taxon>
    </lineage>
</organism>
<keyword evidence="3" id="KW-0346">Stress response</keyword>
<evidence type="ECO:0000259" key="2">
    <source>
        <dbReference type="SMART" id="SM00992"/>
    </source>
</evidence>
<dbReference type="RefSeq" id="WP_121939179.1">
    <property type="nucleotide sequence ID" value="NZ_REFR01000012.1"/>
</dbReference>
<evidence type="ECO:0000256" key="1">
    <source>
        <dbReference type="NCBIfam" id="TIGR02097"/>
    </source>
</evidence>
<dbReference type="AlphaFoldDB" id="A0A3M0C895"/>
<feature type="domain" description="Hemimethylated DNA-binding" evidence="2">
    <location>
        <begin position="6"/>
        <end position="104"/>
    </location>
</feature>
<comment type="caution">
    <text evidence="3">The sequence shown here is derived from an EMBL/GenBank/DDBJ whole genome shotgun (WGS) entry which is preliminary data.</text>
</comment>
<dbReference type="OrthoDB" id="9797680at2"/>
<dbReference type="SUPFAM" id="SSF141255">
    <property type="entry name" value="YccV-like"/>
    <property type="match status" value="1"/>
</dbReference>
<dbReference type="InterPro" id="IPR011722">
    <property type="entry name" value="Hemimethylated_DNA-bd_dom"/>
</dbReference>
<dbReference type="InterPro" id="IPR036623">
    <property type="entry name" value="Hemimethylated_DNA-bd_sf"/>
</dbReference>
<dbReference type="Proteomes" id="UP000271227">
    <property type="component" value="Unassembled WGS sequence"/>
</dbReference>
<gene>
    <name evidence="3" type="ORF">BXY39_2500</name>
</gene>
<dbReference type="Pfam" id="PF08755">
    <property type="entry name" value="YccV-like"/>
    <property type="match status" value="1"/>
</dbReference>
<dbReference type="InParanoid" id="A0A3M0C895"/>
<dbReference type="NCBIfam" id="TIGR02097">
    <property type="entry name" value="yccV"/>
    <property type="match status" value="1"/>
</dbReference>